<reference evidence="2" key="1">
    <citation type="submission" date="2021-06" db="EMBL/GenBank/DDBJ databases">
        <authorList>
            <person name="Kallberg Y."/>
            <person name="Tangrot J."/>
            <person name="Rosling A."/>
        </authorList>
    </citation>
    <scope>NUCLEOTIDE SEQUENCE</scope>
    <source>
        <strain evidence="2">87-6 pot B 2015</strain>
    </source>
</reference>
<evidence type="ECO:0000313" key="3">
    <source>
        <dbReference type="Proteomes" id="UP000789375"/>
    </source>
</evidence>
<feature type="compositionally biased region" description="Polar residues" evidence="1">
    <location>
        <begin position="262"/>
        <end position="277"/>
    </location>
</feature>
<feature type="compositionally biased region" description="Basic and acidic residues" evidence="1">
    <location>
        <begin position="163"/>
        <end position="177"/>
    </location>
</feature>
<protein>
    <submittedName>
        <fullName evidence="2">15861_t:CDS:1</fullName>
    </submittedName>
</protein>
<dbReference type="EMBL" id="CAJVPP010001481">
    <property type="protein sequence ID" value="CAG8558135.1"/>
    <property type="molecule type" value="Genomic_DNA"/>
</dbReference>
<proteinExistence type="predicted"/>
<feature type="region of interest" description="Disordered" evidence="1">
    <location>
        <begin position="258"/>
        <end position="277"/>
    </location>
</feature>
<accession>A0A9N9B7J1</accession>
<evidence type="ECO:0000313" key="2">
    <source>
        <dbReference type="EMBL" id="CAG8558135.1"/>
    </source>
</evidence>
<feature type="region of interest" description="Disordered" evidence="1">
    <location>
        <begin position="163"/>
        <end position="233"/>
    </location>
</feature>
<name>A0A9N9B7J1_FUNMO</name>
<dbReference type="Proteomes" id="UP000789375">
    <property type="component" value="Unassembled WGS sequence"/>
</dbReference>
<comment type="caution">
    <text evidence="2">The sequence shown here is derived from an EMBL/GenBank/DDBJ whole genome shotgun (WGS) entry which is preliminary data.</text>
</comment>
<feature type="compositionally biased region" description="Acidic residues" evidence="1">
    <location>
        <begin position="213"/>
        <end position="233"/>
    </location>
</feature>
<keyword evidence="3" id="KW-1185">Reference proteome</keyword>
<gene>
    <name evidence="2" type="ORF">FMOSSE_LOCUS6818</name>
</gene>
<dbReference type="AlphaFoldDB" id="A0A9N9B7J1"/>
<feature type="region of interest" description="Disordered" evidence="1">
    <location>
        <begin position="284"/>
        <end position="317"/>
    </location>
</feature>
<sequence>MTTQSNPALIAFYHVSAIKDWTYVNITEYYRAKLENKEYRNVLDCVKKDLTKVAKNSEFDKTRQEKAETILNNWKRKLGLLVYGNELFNGDELLVRRLAQAGLLVCSVRRLAQADWSSSKNLKQNSDDISEYRTSADSQIINNRCVKRCRDVNIRGEISEPVKKIKATSGDDERRAPEYINSSERSVEDETSGLAEDSPVTTPSPCYNRRDDSFDDYNEESTEASTEDSPEEIDIFFRSAPDVAKNVKMKTRKRTLMEDTGSKISSNGAKRNKSSNQNIIVDAGQSTSDEFENIDNPIDNPDKEGVESDDVEFTDSSISNESKKPKMILSWKHVTEKIIVDRSSDHDWIMNGYNISKGFREFQTQTVELLKNNPSLSYATDVDQILCLSSIIFVKEDKPEYVKCSDQIWKSALPRLLTPETLPVVVKLMILDYSELLTNKDLLLKSWHQNWAKWDPAMTEEEKKIFDCVQLVMRNFFLTLTSNETDQKMDEDTFAHRYLHVLLEEIFNTDDYKFVWANGESSSSKSRRKADNHTHGRKPDFRVLFSKDNKKHEITYGEIKPPSTPNNVVNKALIKLAEFMKGSLDDIGNKPGFETYGILVTGSHVKLFSMDLNFDGVYRLNQIGKMILPTEHANFLTIIPVISNFYSLSKRVGRAIEMLNAPSTPTNQSYRRLSNSSPQKVISVLKLPPPVVP</sequence>
<organism evidence="2 3">
    <name type="scientific">Funneliformis mosseae</name>
    <name type="common">Endomycorrhizal fungus</name>
    <name type="synonym">Glomus mosseae</name>
    <dbReference type="NCBI Taxonomy" id="27381"/>
    <lineage>
        <taxon>Eukaryota</taxon>
        <taxon>Fungi</taxon>
        <taxon>Fungi incertae sedis</taxon>
        <taxon>Mucoromycota</taxon>
        <taxon>Glomeromycotina</taxon>
        <taxon>Glomeromycetes</taxon>
        <taxon>Glomerales</taxon>
        <taxon>Glomeraceae</taxon>
        <taxon>Funneliformis</taxon>
    </lineage>
</organism>
<evidence type="ECO:0000256" key="1">
    <source>
        <dbReference type="SAM" id="MobiDB-lite"/>
    </source>
</evidence>